<feature type="transmembrane region" description="Helical" evidence="1">
    <location>
        <begin position="72"/>
        <end position="90"/>
    </location>
</feature>
<feature type="transmembrane region" description="Helical" evidence="1">
    <location>
        <begin position="97"/>
        <end position="117"/>
    </location>
</feature>
<sequence length="127" mass="13613">MLPFPDTSTIVALLISVSLSFISAVMWRAGASRADSSSVVRTCAFWGFAASATAVLLLLMVLVGEIPDARPWLRAAVALAAPVFACLAAAKRVTLTWFGVSLALFSVLLWTAVVVLHQHNWLSPYPQ</sequence>
<keyword evidence="1" id="KW-0472">Membrane</keyword>
<name>A0A5C5BCD8_9MICO</name>
<reference evidence="2 3" key="1">
    <citation type="submission" date="2019-06" db="EMBL/GenBank/DDBJ databases">
        <title>Draft genome sequence of Miniimonas arenae KCTC 19750T isolated from sea sand.</title>
        <authorList>
            <person name="Park S.-J."/>
        </authorList>
    </citation>
    <scope>NUCLEOTIDE SEQUENCE [LARGE SCALE GENOMIC DNA]</scope>
    <source>
        <strain evidence="2 3">KCTC 19750</strain>
    </source>
</reference>
<dbReference type="AlphaFoldDB" id="A0A5C5BCD8"/>
<evidence type="ECO:0000313" key="3">
    <source>
        <dbReference type="Proteomes" id="UP000313849"/>
    </source>
</evidence>
<organism evidence="2 3">
    <name type="scientific">Miniimonas arenae</name>
    <dbReference type="NCBI Taxonomy" id="676201"/>
    <lineage>
        <taxon>Bacteria</taxon>
        <taxon>Bacillati</taxon>
        <taxon>Actinomycetota</taxon>
        <taxon>Actinomycetes</taxon>
        <taxon>Micrococcales</taxon>
        <taxon>Beutenbergiaceae</taxon>
        <taxon>Miniimonas</taxon>
    </lineage>
</organism>
<evidence type="ECO:0000313" key="2">
    <source>
        <dbReference type="EMBL" id="TNU74721.1"/>
    </source>
</evidence>
<proteinExistence type="predicted"/>
<keyword evidence="1" id="KW-0812">Transmembrane</keyword>
<protein>
    <submittedName>
        <fullName evidence="2">Uncharacterized protein</fullName>
    </submittedName>
</protein>
<feature type="transmembrane region" description="Helical" evidence="1">
    <location>
        <begin position="12"/>
        <end position="31"/>
    </location>
</feature>
<dbReference type="RefSeq" id="WP_139986786.1">
    <property type="nucleotide sequence ID" value="NZ_VENP01000023.1"/>
</dbReference>
<keyword evidence="3" id="KW-1185">Reference proteome</keyword>
<dbReference type="EMBL" id="VENP01000023">
    <property type="protein sequence ID" value="TNU74721.1"/>
    <property type="molecule type" value="Genomic_DNA"/>
</dbReference>
<evidence type="ECO:0000256" key="1">
    <source>
        <dbReference type="SAM" id="Phobius"/>
    </source>
</evidence>
<gene>
    <name evidence="2" type="ORF">FH969_07810</name>
</gene>
<feature type="transmembrane region" description="Helical" evidence="1">
    <location>
        <begin position="43"/>
        <end position="66"/>
    </location>
</feature>
<keyword evidence="1" id="KW-1133">Transmembrane helix</keyword>
<dbReference type="Proteomes" id="UP000313849">
    <property type="component" value="Unassembled WGS sequence"/>
</dbReference>
<accession>A0A5C5BCD8</accession>
<comment type="caution">
    <text evidence="2">The sequence shown here is derived from an EMBL/GenBank/DDBJ whole genome shotgun (WGS) entry which is preliminary data.</text>
</comment>